<evidence type="ECO:0000313" key="1">
    <source>
        <dbReference type="EMBL" id="NAZ14816.1"/>
    </source>
</evidence>
<organism evidence="1 2">
    <name type="scientific">Glutamicibacter soli</name>
    <dbReference type="NCBI Taxonomy" id="453836"/>
    <lineage>
        <taxon>Bacteria</taxon>
        <taxon>Bacillati</taxon>
        <taxon>Actinomycetota</taxon>
        <taxon>Actinomycetes</taxon>
        <taxon>Micrococcales</taxon>
        <taxon>Micrococcaceae</taxon>
        <taxon>Glutamicibacter</taxon>
    </lineage>
</organism>
<proteinExistence type="predicted"/>
<dbReference type="RefSeq" id="WP_161447109.1">
    <property type="nucleotide sequence ID" value="NZ_WYDN01000001.1"/>
</dbReference>
<reference evidence="1 2" key="1">
    <citation type="submission" date="2020-01" db="EMBL/GenBank/DDBJ databases">
        <title>Glutamicibacter soli M275.</title>
        <authorList>
            <person name="Meng X."/>
        </authorList>
    </citation>
    <scope>NUCLEOTIDE SEQUENCE [LARGE SCALE GENOMIC DNA]</scope>
    <source>
        <strain evidence="1 2">M275</strain>
    </source>
</reference>
<name>A0A6L9G6P2_9MICC</name>
<dbReference type="EMBL" id="WYDN01000001">
    <property type="protein sequence ID" value="NAZ14816.1"/>
    <property type="molecule type" value="Genomic_DNA"/>
</dbReference>
<dbReference type="Proteomes" id="UP000477543">
    <property type="component" value="Unassembled WGS sequence"/>
</dbReference>
<evidence type="ECO:0000313" key="2">
    <source>
        <dbReference type="Proteomes" id="UP000477543"/>
    </source>
</evidence>
<gene>
    <name evidence="1" type="ORF">GT020_01860</name>
</gene>
<protein>
    <submittedName>
        <fullName evidence="1">Uncharacterized protein</fullName>
    </submittedName>
</protein>
<accession>A0A6L9G6P2</accession>
<sequence length="60" mass="6845">MEVAQFLVSFEDLRGVAGWCRNPWDMAEELGVTEQVIIDRLQTLDGDQIQQLWPASEHTA</sequence>
<dbReference type="AlphaFoldDB" id="A0A6L9G6P2"/>
<comment type="caution">
    <text evidence="1">The sequence shown here is derived from an EMBL/GenBank/DDBJ whole genome shotgun (WGS) entry which is preliminary data.</text>
</comment>